<accession>A0ABT3PMQ1</accession>
<evidence type="ECO:0000256" key="7">
    <source>
        <dbReference type="ARBA" id="ARBA00047989"/>
    </source>
</evidence>
<evidence type="ECO:0000256" key="2">
    <source>
        <dbReference type="ARBA" id="ARBA00007353"/>
    </source>
</evidence>
<evidence type="ECO:0000256" key="3">
    <source>
        <dbReference type="ARBA" id="ARBA00022679"/>
    </source>
</evidence>
<dbReference type="Pfam" id="PF02578">
    <property type="entry name" value="Cu-oxidase_4"/>
    <property type="match status" value="1"/>
</dbReference>
<comment type="catalytic activity">
    <reaction evidence="8">
        <text>adenosine + phosphate = alpha-D-ribose 1-phosphate + adenine</text>
        <dbReference type="Rhea" id="RHEA:27642"/>
        <dbReference type="ChEBI" id="CHEBI:16335"/>
        <dbReference type="ChEBI" id="CHEBI:16708"/>
        <dbReference type="ChEBI" id="CHEBI:43474"/>
        <dbReference type="ChEBI" id="CHEBI:57720"/>
        <dbReference type="EC" id="2.4.2.1"/>
    </reaction>
    <physiologicalReaction direction="left-to-right" evidence="8">
        <dbReference type="Rhea" id="RHEA:27643"/>
    </physiologicalReaction>
</comment>
<comment type="catalytic activity">
    <reaction evidence="9">
        <text>S-methyl-5'-thioadenosine + phosphate = 5-(methylsulfanyl)-alpha-D-ribose 1-phosphate + adenine</text>
        <dbReference type="Rhea" id="RHEA:11852"/>
        <dbReference type="ChEBI" id="CHEBI:16708"/>
        <dbReference type="ChEBI" id="CHEBI:17509"/>
        <dbReference type="ChEBI" id="CHEBI:43474"/>
        <dbReference type="ChEBI" id="CHEBI:58533"/>
        <dbReference type="EC" id="2.4.2.28"/>
    </reaction>
    <physiologicalReaction direction="left-to-right" evidence="9">
        <dbReference type="Rhea" id="RHEA:11853"/>
    </physiologicalReaction>
</comment>
<proteinExistence type="inferred from homology"/>
<evidence type="ECO:0000256" key="10">
    <source>
        <dbReference type="RuleBase" id="RU361274"/>
    </source>
</evidence>
<name>A0ABT3PMQ1_9BACT</name>
<keyword evidence="4" id="KW-0479">Metal-binding</keyword>
<evidence type="ECO:0000256" key="4">
    <source>
        <dbReference type="ARBA" id="ARBA00022723"/>
    </source>
</evidence>
<evidence type="ECO:0000313" key="11">
    <source>
        <dbReference type="EMBL" id="MCW9707224.1"/>
    </source>
</evidence>
<evidence type="ECO:0000313" key="12">
    <source>
        <dbReference type="Proteomes" id="UP001207918"/>
    </source>
</evidence>
<comment type="catalytic activity">
    <reaction evidence="7">
        <text>adenosine + H2O + H(+) = inosine + NH4(+)</text>
        <dbReference type="Rhea" id="RHEA:24408"/>
        <dbReference type="ChEBI" id="CHEBI:15377"/>
        <dbReference type="ChEBI" id="CHEBI:15378"/>
        <dbReference type="ChEBI" id="CHEBI:16335"/>
        <dbReference type="ChEBI" id="CHEBI:17596"/>
        <dbReference type="ChEBI" id="CHEBI:28938"/>
        <dbReference type="EC" id="3.5.4.4"/>
    </reaction>
    <physiologicalReaction direction="left-to-right" evidence="7">
        <dbReference type="Rhea" id="RHEA:24409"/>
    </physiologicalReaction>
</comment>
<dbReference type="EMBL" id="JAGGJA010000006">
    <property type="protein sequence ID" value="MCW9707224.1"/>
    <property type="molecule type" value="Genomic_DNA"/>
</dbReference>
<comment type="caution">
    <text evidence="11">The sequence shown here is derived from an EMBL/GenBank/DDBJ whole genome shotgun (WGS) entry which is preliminary data.</text>
</comment>
<dbReference type="RefSeq" id="WP_265765982.1">
    <property type="nucleotide sequence ID" value="NZ_JAGGJA010000006.1"/>
</dbReference>
<comment type="catalytic activity">
    <reaction evidence="1">
        <text>inosine + phosphate = alpha-D-ribose 1-phosphate + hypoxanthine</text>
        <dbReference type="Rhea" id="RHEA:27646"/>
        <dbReference type="ChEBI" id="CHEBI:17368"/>
        <dbReference type="ChEBI" id="CHEBI:17596"/>
        <dbReference type="ChEBI" id="CHEBI:43474"/>
        <dbReference type="ChEBI" id="CHEBI:57720"/>
        <dbReference type="EC" id="2.4.2.1"/>
    </reaction>
    <physiologicalReaction direction="left-to-right" evidence="1">
        <dbReference type="Rhea" id="RHEA:27647"/>
    </physiologicalReaction>
</comment>
<dbReference type="CDD" id="cd16833">
    <property type="entry name" value="YfiH"/>
    <property type="match status" value="1"/>
</dbReference>
<organism evidence="11 12">
    <name type="scientific">Fodinibius salsisoli</name>
    <dbReference type="NCBI Taxonomy" id="2820877"/>
    <lineage>
        <taxon>Bacteria</taxon>
        <taxon>Pseudomonadati</taxon>
        <taxon>Balneolota</taxon>
        <taxon>Balneolia</taxon>
        <taxon>Balneolales</taxon>
        <taxon>Balneolaceae</taxon>
        <taxon>Fodinibius</taxon>
    </lineage>
</organism>
<keyword evidence="3" id="KW-0808">Transferase</keyword>
<dbReference type="Proteomes" id="UP001207918">
    <property type="component" value="Unassembled WGS sequence"/>
</dbReference>
<reference evidence="11 12" key="1">
    <citation type="submission" date="2021-03" db="EMBL/GenBank/DDBJ databases">
        <title>Aliifodinibius sp. nov., a new bacterium isolated from saline soil.</title>
        <authorList>
            <person name="Galisteo C."/>
            <person name="De La Haba R."/>
            <person name="Sanchez-Porro C."/>
            <person name="Ventosa A."/>
        </authorList>
    </citation>
    <scope>NUCLEOTIDE SEQUENCE [LARGE SCALE GENOMIC DNA]</scope>
    <source>
        <strain evidence="11 12">1BSP15-2V2</strain>
    </source>
</reference>
<evidence type="ECO:0000256" key="5">
    <source>
        <dbReference type="ARBA" id="ARBA00022801"/>
    </source>
</evidence>
<keyword evidence="6" id="KW-0862">Zinc</keyword>
<evidence type="ECO:0000256" key="8">
    <source>
        <dbReference type="ARBA" id="ARBA00048968"/>
    </source>
</evidence>
<evidence type="ECO:0000256" key="9">
    <source>
        <dbReference type="ARBA" id="ARBA00049893"/>
    </source>
</evidence>
<evidence type="ECO:0000256" key="6">
    <source>
        <dbReference type="ARBA" id="ARBA00022833"/>
    </source>
</evidence>
<gene>
    <name evidence="11" type="primary">pgeF</name>
    <name evidence="11" type="ORF">J6I44_10175</name>
</gene>
<keyword evidence="5" id="KW-0378">Hydrolase</keyword>
<dbReference type="InterPro" id="IPR003730">
    <property type="entry name" value="Cu_polyphenol_OxRdtase"/>
</dbReference>
<dbReference type="InterPro" id="IPR011324">
    <property type="entry name" value="Cytotoxic_necrot_fac-like_cat"/>
</dbReference>
<dbReference type="SUPFAM" id="SSF64438">
    <property type="entry name" value="CNF1/YfiH-like putative cysteine hydrolases"/>
    <property type="match status" value="1"/>
</dbReference>
<sequence>MSSSSTKLSLIQPSMLDQDESINIWFTFKNEHHYFPESRINGLNLGFNTLDSEAAVTQNRSLLLSELNLDSEWVAYADQVHSNRVQVVSEGGTYSSTDGLVTTLPGLTLAIQVADCAAVLIWDPINYVIGAFHAGWRGTVSDIVPRGIALMLQQGAKREQLRAFISPCISLQNFEVGPEVAEQFPDKYVDWDSYTKPHVNLKGFLHTQLVDEGLNEESIEIHPACTIENAQKFYSYRREGERSGRMMGIIQISR</sequence>
<evidence type="ECO:0000256" key="1">
    <source>
        <dbReference type="ARBA" id="ARBA00000553"/>
    </source>
</evidence>
<dbReference type="PANTHER" id="PTHR30616:SF2">
    <property type="entry name" value="PURINE NUCLEOSIDE PHOSPHORYLASE LACC1"/>
    <property type="match status" value="1"/>
</dbReference>
<keyword evidence="12" id="KW-1185">Reference proteome</keyword>
<protein>
    <recommendedName>
        <fullName evidence="10">Purine nucleoside phosphorylase</fullName>
    </recommendedName>
</protein>
<dbReference type="Gene3D" id="3.60.140.10">
    <property type="entry name" value="CNF1/YfiH-like putative cysteine hydrolases"/>
    <property type="match status" value="1"/>
</dbReference>
<dbReference type="PANTHER" id="PTHR30616">
    <property type="entry name" value="UNCHARACTERIZED PROTEIN YFIH"/>
    <property type="match status" value="1"/>
</dbReference>
<dbReference type="NCBIfam" id="TIGR00726">
    <property type="entry name" value="peptidoglycan editing factor PgeF"/>
    <property type="match status" value="1"/>
</dbReference>
<comment type="similarity">
    <text evidence="2 10">Belongs to the purine nucleoside phosphorylase YfiH/LACC1 family.</text>
</comment>
<dbReference type="InterPro" id="IPR038371">
    <property type="entry name" value="Cu_polyphenol_OxRdtase_sf"/>
</dbReference>